<dbReference type="Pfam" id="PF00588">
    <property type="entry name" value="SpoU_methylase"/>
    <property type="match status" value="1"/>
</dbReference>
<gene>
    <name evidence="5" type="primary">trmJ</name>
    <name evidence="7" type="ORF">DV711_02555</name>
</gene>
<dbReference type="Gene3D" id="3.40.1280.10">
    <property type="match status" value="1"/>
</dbReference>
<dbReference type="GO" id="GO:0160206">
    <property type="term" value="F:tRNA (cytidine(32)/uridine(32)-2'-O)-methyltransferase activity"/>
    <property type="evidence" value="ECO:0007669"/>
    <property type="project" value="UniProtKB-EC"/>
</dbReference>
<dbReference type="RefSeq" id="WP_114694075.1">
    <property type="nucleotide sequence ID" value="NZ_QQOH01000001.1"/>
</dbReference>
<dbReference type="InterPro" id="IPR001537">
    <property type="entry name" value="SpoU_MeTrfase"/>
</dbReference>
<evidence type="ECO:0000256" key="3">
    <source>
        <dbReference type="ARBA" id="ARBA00022679"/>
    </source>
</evidence>
<reference evidence="7 8" key="1">
    <citation type="submission" date="2018-07" db="EMBL/GenBank/DDBJ databases">
        <title>Motiliproteus coralliicola sp. nov., a bacterium isolated from Coral.</title>
        <authorList>
            <person name="Wang G."/>
        </authorList>
    </citation>
    <scope>NUCLEOTIDE SEQUENCE [LARGE SCALE GENOMIC DNA]</scope>
    <source>
        <strain evidence="7 8">C34</strain>
    </source>
</reference>
<dbReference type="FunFam" id="3.40.1280.10:FF:000006">
    <property type="entry name" value="Uncharacterized tRNA/rRNA methyltransferase HI_0380"/>
    <property type="match status" value="1"/>
</dbReference>
<keyword evidence="2 5" id="KW-0489">Methyltransferase</keyword>
<dbReference type="EMBL" id="QQOH01000001">
    <property type="protein sequence ID" value="RDE24489.1"/>
    <property type="molecule type" value="Genomic_DNA"/>
</dbReference>
<feature type="domain" description="tRNA/rRNA methyltransferase SpoU type" evidence="6">
    <location>
        <begin position="5"/>
        <end position="154"/>
    </location>
</feature>
<organism evidence="7 8">
    <name type="scientific">Motiliproteus coralliicola</name>
    <dbReference type="NCBI Taxonomy" id="2283196"/>
    <lineage>
        <taxon>Bacteria</taxon>
        <taxon>Pseudomonadati</taxon>
        <taxon>Pseudomonadota</taxon>
        <taxon>Gammaproteobacteria</taxon>
        <taxon>Oceanospirillales</taxon>
        <taxon>Oceanospirillaceae</taxon>
        <taxon>Motiliproteus</taxon>
    </lineage>
</organism>
<dbReference type="Proteomes" id="UP000253769">
    <property type="component" value="Unassembled WGS sequence"/>
</dbReference>
<keyword evidence="8" id="KW-1185">Reference proteome</keyword>
<dbReference type="InterPro" id="IPR029026">
    <property type="entry name" value="tRNA_m1G_MTases_N"/>
</dbReference>
<evidence type="ECO:0000256" key="5">
    <source>
        <dbReference type="RuleBase" id="RU362024"/>
    </source>
</evidence>
<dbReference type="CDD" id="cd18093">
    <property type="entry name" value="SpoU-like_TrmJ"/>
    <property type="match status" value="1"/>
</dbReference>
<comment type="caution">
    <text evidence="7">The sequence shown here is derived from an EMBL/GenBank/DDBJ whole genome shotgun (WGS) entry which is preliminary data.</text>
</comment>
<comment type="catalytic activity">
    <reaction evidence="5">
        <text>cytidine(32) in tRNA + S-adenosyl-L-methionine = 2'-O-methylcytidine(32) in tRNA + S-adenosyl-L-homocysteine + H(+)</text>
        <dbReference type="Rhea" id="RHEA:42932"/>
        <dbReference type="Rhea" id="RHEA-COMP:10288"/>
        <dbReference type="Rhea" id="RHEA-COMP:10289"/>
        <dbReference type="ChEBI" id="CHEBI:15378"/>
        <dbReference type="ChEBI" id="CHEBI:57856"/>
        <dbReference type="ChEBI" id="CHEBI:59789"/>
        <dbReference type="ChEBI" id="CHEBI:74495"/>
        <dbReference type="ChEBI" id="CHEBI:82748"/>
        <dbReference type="EC" id="2.1.1.200"/>
    </reaction>
</comment>
<comment type="catalytic activity">
    <reaction evidence="5">
        <text>uridine(32) in tRNA + S-adenosyl-L-methionine = 2'-O-methyluridine(32) in tRNA + S-adenosyl-L-homocysteine + H(+)</text>
        <dbReference type="Rhea" id="RHEA:42936"/>
        <dbReference type="Rhea" id="RHEA-COMP:10107"/>
        <dbReference type="Rhea" id="RHEA-COMP:10290"/>
        <dbReference type="ChEBI" id="CHEBI:15378"/>
        <dbReference type="ChEBI" id="CHEBI:57856"/>
        <dbReference type="ChEBI" id="CHEBI:59789"/>
        <dbReference type="ChEBI" id="CHEBI:65315"/>
        <dbReference type="ChEBI" id="CHEBI:74478"/>
        <dbReference type="EC" id="2.1.1.200"/>
    </reaction>
</comment>
<dbReference type="PANTHER" id="PTHR42786:SF2">
    <property type="entry name" value="TRNA (CYTIDINE_URIDINE-2'-O-)-METHYLTRANSFERASE TRMJ"/>
    <property type="match status" value="1"/>
</dbReference>
<sequence length="236" mass="26228">MLSNIRIVMINTFHPGNIGAAARAMKNMGLSELVLVEPRLFPDPEASSRAASATDLLDNARIVSSLSEAIADCPLVIGASARSRSFPWPMLDAEQCATKAVAESAQGPVAIVFGRERMGLHNDELMQCHFHVAIPSNPDSPVLNVSSAIQVICYEIWKTQLSNENEPETLEYPTQQQMENFYQHLEQTLEQVGFLIPQHPGKTMTKLRRLFNRTRPETMELNMLRGILSAIGRDKT</sequence>
<evidence type="ECO:0000256" key="2">
    <source>
        <dbReference type="ARBA" id="ARBA00022603"/>
    </source>
</evidence>
<comment type="subcellular location">
    <subcellularLocation>
        <location evidence="5">Cytoplasm</location>
    </subcellularLocation>
</comment>
<comment type="similarity">
    <text evidence="1">Belongs to the class IV-like SAM-binding methyltransferase superfamily. RNA methyltransferase TrmH family.</text>
</comment>
<proteinExistence type="inferred from homology"/>
<dbReference type="SUPFAM" id="SSF75217">
    <property type="entry name" value="alpha/beta knot"/>
    <property type="match status" value="1"/>
</dbReference>
<dbReference type="PIRSF" id="PIRSF004808">
    <property type="entry name" value="LasT"/>
    <property type="match status" value="1"/>
</dbReference>
<comment type="function">
    <text evidence="5">Catalyzes the formation of 2'O-methylated cytidine (Cm32) or 2'O-methylated uridine (Um32) at position 32 in tRNA.</text>
</comment>
<dbReference type="NCBIfam" id="NF011694">
    <property type="entry name" value="PRK15114.1"/>
    <property type="match status" value="1"/>
</dbReference>
<dbReference type="GO" id="GO:0106339">
    <property type="term" value="F:tRNA (cytidine(32)-2'-O)-methyltransferase activity"/>
    <property type="evidence" value="ECO:0007669"/>
    <property type="project" value="RHEA"/>
</dbReference>
<keyword evidence="3 7" id="KW-0808">Transferase</keyword>
<protein>
    <recommendedName>
        <fullName evidence="5">tRNA (cytidine/uridine-2'-O-)-methyltransferase TrmJ</fullName>
        <ecNumber evidence="5">2.1.1.200</ecNumber>
    </recommendedName>
    <alternativeName>
        <fullName evidence="5">tRNA (cytidine(32)/uridine(32)-2'-O)-methyltransferase</fullName>
    </alternativeName>
    <alternativeName>
        <fullName evidence="5">tRNA Cm32/Um32 methyltransferase</fullName>
    </alternativeName>
</protein>
<dbReference type="Gene3D" id="1.10.8.590">
    <property type="match status" value="1"/>
</dbReference>
<dbReference type="InterPro" id="IPR004384">
    <property type="entry name" value="RNA_MeTrfase_TrmJ/LasT"/>
</dbReference>
<evidence type="ECO:0000259" key="6">
    <source>
        <dbReference type="Pfam" id="PF00588"/>
    </source>
</evidence>
<keyword evidence="5" id="KW-0819">tRNA processing</keyword>
<keyword evidence="5" id="KW-0963">Cytoplasm</keyword>
<evidence type="ECO:0000256" key="1">
    <source>
        <dbReference type="ARBA" id="ARBA00007228"/>
    </source>
</evidence>
<accession>A0A369WTV6</accession>
<dbReference type="NCBIfam" id="TIGR00050">
    <property type="entry name" value="rRNA_methyl_1"/>
    <property type="match status" value="1"/>
</dbReference>
<evidence type="ECO:0000313" key="8">
    <source>
        <dbReference type="Proteomes" id="UP000253769"/>
    </source>
</evidence>
<keyword evidence="4 5" id="KW-0949">S-adenosyl-L-methionine</keyword>
<evidence type="ECO:0000313" key="7">
    <source>
        <dbReference type="EMBL" id="RDE24489.1"/>
    </source>
</evidence>
<dbReference type="GO" id="GO:0002128">
    <property type="term" value="P:tRNA nucleoside ribose methylation"/>
    <property type="evidence" value="ECO:0007669"/>
    <property type="project" value="TreeGrafter"/>
</dbReference>
<dbReference type="InterPro" id="IPR029028">
    <property type="entry name" value="Alpha/beta_knot_MTases"/>
</dbReference>
<evidence type="ECO:0000256" key="4">
    <source>
        <dbReference type="ARBA" id="ARBA00022691"/>
    </source>
</evidence>
<comment type="subunit">
    <text evidence="5">Homodimer.</text>
</comment>
<dbReference type="GO" id="GO:0003723">
    <property type="term" value="F:RNA binding"/>
    <property type="evidence" value="ECO:0007669"/>
    <property type="project" value="InterPro"/>
</dbReference>
<dbReference type="AlphaFoldDB" id="A0A369WTV6"/>
<name>A0A369WTV6_9GAMM</name>
<dbReference type="EC" id="2.1.1.200" evidence="5"/>
<dbReference type="GO" id="GO:0005829">
    <property type="term" value="C:cytosol"/>
    <property type="evidence" value="ECO:0007669"/>
    <property type="project" value="TreeGrafter"/>
</dbReference>
<dbReference type="PANTHER" id="PTHR42786">
    <property type="entry name" value="TRNA/RRNA METHYLTRANSFERASE"/>
    <property type="match status" value="1"/>
</dbReference>
<dbReference type="OrthoDB" id="9806346at2"/>